<dbReference type="PROSITE" id="PS00678">
    <property type="entry name" value="WD_REPEATS_1"/>
    <property type="match status" value="3"/>
</dbReference>
<evidence type="ECO:0000256" key="1">
    <source>
        <dbReference type="ARBA" id="ARBA00022574"/>
    </source>
</evidence>
<organism evidence="6 7">
    <name type="scientific">Mortierella isabellina</name>
    <name type="common">Filamentous fungus</name>
    <name type="synonym">Umbelopsis isabellina</name>
    <dbReference type="NCBI Taxonomy" id="91625"/>
    <lineage>
        <taxon>Eukaryota</taxon>
        <taxon>Fungi</taxon>
        <taxon>Fungi incertae sedis</taxon>
        <taxon>Mucoromycota</taxon>
        <taxon>Mucoromycotina</taxon>
        <taxon>Umbelopsidomycetes</taxon>
        <taxon>Umbelopsidales</taxon>
        <taxon>Umbelopsidaceae</taxon>
        <taxon>Umbelopsis</taxon>
    </lineage>
</organism>
<feature type="repeat" description="WD" evidence="3">
    <location>
        <begin position="360"/>
        <end position="393"/>
    </location>
</feature>
<dbReference type="AlphaFoldDB" id="A0A8H7UIM1"/>
<feature type="repeat" description="WD" evidence="3">
    <location>
        <begin position="624"/>
        <end position="655"/>
    </location>
</feature>
<feature type="repeat" description="WD" evidence="3">
    <location>
        <begin position="318"/>
        <end position="359"/>
    </location>
</feature>
<feature type="repeat" description="WD" evidence="3">
    <location>
        <begin position="438"/>
        <end position="477"/>
    </location>
</feature>
<keyword evidence="7" id="KW-1185">Reference proteome</keyword>
<feature type="repeat" description="WD" evidence="3">
    <location>
        <begin position="546"/>
        <end position="585"/>
    </location>
</feature>
<protein>
    <recommendedName>
        <fullName evidence="8">WD40 repeat-like protein</fullName>
    </recommendedName>
</protein>
<dbReference type="PANTHER" id="PTHR19848:SF8">
    <property type="entry name" value="F-BOX AND WD REPEAT DOMAIN CONTAINING 7"/>
    <property type="match status" value="1"/>
</dbReference>
<dbReference type="InterPro" id="IPR019775">
    <property type="entry name" value="WD40_repeat_CS"/>
</dbReference>
<evidence type="ECO:0000256" key="3">
    <source>
        <dbReference type="PROSITE-ProRule" id="PRU00221"/>
    </source>
</evidence>
<feature type="compositionally biased region" description="Basic residues" evidence="5">
    <location>
        <begin position="174"/>
        <end position="186"/>
    </location>
</feature>
<feature type="compositionally biased region" description="Basic and acidic residues" evidence="5">
    <location>
        <begin position="187"/>
        <end position="196"/>
    </location>
</feature>
<dbReference type="Gene3D" id="6.10.280.220">
    <property type="match status" value="1"/>
</dbReference>
<dbReference type="InterPro" id="IPR015943">
    <property type="entry name" value="WD40/YVTN_repeat-like_dom_sf"/>
</dbReference>
<dbReference type="InterPro" id="IPR020472">
    <property type="entry name" value="WD40_PAC1"/>
</dbReference>
<dbReference type="Pfam" id="PF00400">
    <property type="entry name" value="WD40"/>
    <property type="match status" value="5"/>
</dbReference>
<feature type="compositionally biased region" description="Low complexity" evidence="5">
    <location>
        <begin position="400"/>
        <end position="416"/>
    </location>
</feature>
<dbReference type="EMBL" id="JAEPQZ010000002">
    <property type="protein sequence ID" value="KAG2184490.1"/>
    <property type="molecule type" value="Genomic_DNA"/>
</dbReference>
<name>A0A8H7UIM1_MORIS</name>
<sequence length="655" mass="72897">MSGRERPSRARQPSQRKEDLLDLPSRVQQPVSPPTSRFDSATAAFSAAQNAARGMTVGLARSARDLIPAFDTWAPFSQVESLSTVLFTPLNPQHIYKRETMEKALQLMQQQHKRTNDNNATDLALKIRELPKLTSSNELLAIEIPDTQAPLSLFQGFHASYPAYSNHGVIHKHHVRRKKHGAHDKRRGSVSDKGKGDATLPRLQSQLVADKQRKQREYDKLLMNKLAISNQVNQIEAQIAELASRRKDLEAKWAKLEIREMQIQDAIEDLTEAIEHYEEDNAEELLLIEDRKSKRREATLYDDVDAEPVETGTCLKTLYGHEDSIISLDFDHARGSLVTSSYDATCRVWDLSSQKCVGTLAGHAGIVRCLQIQEGNHVYTGSDDYTIRQWDLSLIPSARSQSPSVMSNSSSPSQSPRLDPQAHADIVPNITECCINTLEGHSGPVTAIHADEKNLVSGSADKTMKEWDLETGQCVMTLDVLWSSKGRSGIADWEKMDQSAADGVYGESVGDFVGALQFWNFALASGTVDGKIRMWDLRTGQSHRTLSGHTGPITALQFDEVHVVSGSLDRSIKIWDLRTGSVFDMYAYEGPITSLQFDSSKIACTASTNQIKIYNRTSFQHTVIDGHTQPATSVRFRNNMIISGGKDNVVKLWSL</sequence>
<evidence type="ECO:0000256" key="4">
    <source>
        <dbReference type="SAM" id="Coils"/>
    </source>
</evidence>
<feature type="compositionally biased region" description="Polar residues" evidence="5">
    <location>
        <begin position="26"/>
        <end position="39"/>
    </location>
</feature>
<feature type="region of interest" description="Disordered" evidence="5">
    <location>
        <begin position="174"/>
        <end position="202"/>
    </location>
</feature>
<keyword evidence="4" id="KW-0175">Coiled coil</keyword>
<feature type="coiled-coil region" evidence="4">
    <location>
        <begin position="225"/>
        <end position="287"/>
    </location>
</feature>
<evidence type="ECO:0008006" key="8">
    <source>
        <dbReference type="Google" id="ProtNLM"/>
    </source>
</evidence>
<gene>
    <name evidence="6" type="ORF">INT43_000399</name>
</gene>
<dbReference type="PROSITE" id="PS50294">
    <property type="entry name" value="WD_REPEATS_REGION"/>
    <property type="match status" value="4"/>
</dbReference>
<proteinExistence type="predicted"/>
<dbReference type="InterPro" id="IPR001680">
    <property type="entry name" value="WD40_rpt"/>
</dbReference>
<feature type="region of interest" description="Disordered" evidence="5">
    <location>
        <begin position="1"/>
        <end position="40"/>
    </location>
</feature>
<dbReference type="SMART" id="SM00320">
    <property type="entry name" value="WD40"/>
    <property type="match status" value="7"/>
</dbReference>
<dbReference type="PRINTS" id="PR00320">
    <property type="entry name" value="GPROTEINBRPT"/>
</dbReference>
<dbReference type="OrthoDB" id="496at2759"/>
<evidence type="ECO:0000256" key="2">
    <source>
        <dbReference type="ARBA" id="ARBA00022737"/>
    </source>
</evidence>
<dbReference type="SUPFAM" id="SSF50978">
    <property type="entry name" value="WD40 repeat-like"/>
    <property type="match status" value="1"/>
</dbReference>
<feature type="repeat" description="WD" evidence="3">
    <location>
        <begin position="523"/>
        <end position="545"/>
    </location>
</feature>
<comment type="caution">
    <text evidence="6">The sequence shown here is derived from an EMBL/GenBank/DDBJ whole genome shotgun (WGS) entry which is preliminary data.</text>
</comment>
<dbReference type="PANTHER" id="PTHR19848">
    <property type="entry name" value="WD40 REPEAT PROTEIN"/>
    <property type="match status" value="1"/>
</dbReference>
<keyword evidence="2" id="KW-0677">Repeat</keyword>
<dbReference type="PROSITE" id="PS50082">
    <property type="entry name" value="WD_REPEATS_2"/>
    <property type="match status" value="6"/>
</dbReference>
<accession>A0A8H7UIM1</accession>
<keyword evidence="1 3" id="KW-0853">WD repeat</keyword>
<dbReference type="Gene3D" id="2.130.10.10">
    <property type="entry name" value="YVTN repeat-like/Quinoprotein amine dehydrogenase"/>
    <property type="match status" value="2"/>
</dbReference>
<evidence type="ECO:0000313" key="7">
    <source>
        <dbReference type="Proteomes" id="UP000654370"/>
    </source>
</evidence>
<reference evidence="6" key="1">
    <citation type="submission" date="2020-12" db="EMBL/GenBank/DDBJ databases">
        <title>Metabolic potential, ecology and presence of endohyphal bacteria is reflected in genomic diversity of Mucoromycotina.</title>
        <authorList>
            <person name="Muszewska A."/>
            <person name="Okrasinska A."/>
            <person name="Steczkiewicz K."/>
            <person name="Drgas O."/>
            <person name="Orlowska M."/>
            <person name="Perlinska-Lenart U."/>
            <person name="Aleksandrzak-Piekarczyk T."/>
            <person name="Szatraj K."/>
            <person name="Zielenkiewicz U."/>
            <person name="Pilsyk S."/>
            <person name="Malc E."/>
            <person name="Mieczkowski P."/>
            <person name="Kruszewska J.S."/>
            <person name="Biernat P."/>
            <person name="Pawlowska J."/>
        </authorList>
    </citation>
    <scope>NUCLEOTIDE SEQUENCE</scope>
    <source>
        <strain evidence="6">WA0000067209</strain>
    </source>
</reference>
<evidence type="ECO:0000313" key="6">
    <source>
        <dbReference type="EMBL" id="KAG2184490.1"/>
    </source>
</evidence>
<dbReference type="Proteomes" id="UP000654370">
    <property type="component" value="Unassembled WGS sequence"/>
</dbReference>
<dbReference type="CDD" id="cd00200">
    <property type="entry name" value="WD40"/>
    <property type="match status" value="1"/>
</dbReference>
<feature type="region of interest" description="Disordered" evidence="5">
    <location>
        <begin position="399"/>
        <end position="421"/>
    </location>
</feature>
<evidence type="ECO:0000256" key="5">
    <source>
        <dbReference type="SAM" id="MobiDB-lite"/>
    </source>
</evidence>
<dbReference type="InterPro" id="IPR036322">
    <property type="entry name" value="WD40_repeat_dom_sf"/>
</dbReference>